<accession>A0A7N2LLG8</accession>
<evidence type="ECO:0000313" key="7">
    <source>
        <dbReference type="Proteomes" id="UP000594261"/>
    </source>
</evidence>
<evidence type="ECO:0000256" key="3">
    <source>
        <dbReference type="SAM" id="Coils"/>
    </source>
</evidence>
<dbReference type="InterPro" id="IPR002156">
    <property type="entry name" value="RNaseH_domain"/>
</dbReference>
<evidence type="ECO:0000256" key="1">
    <source>
        <dbReference type="ARBA" id="ARBA00022786"/>
    </source>
</evidence>
<dbReference type="Proteomes" id="UP000594261">
    <property type="component" value="Chromosome 5"/>
</dbReference>
<feature type="coiled-coil region" evidence="3">
    <location>
        <begin position="244"/>
        <end position="306"/>
    </location>
</feature>
<dbReference type="PROSITE" id="PS00028">
    <property type="entry name" value="ZINC_FINGER_C2H2_1"/>
    <property type="match status" value="1"/>
</dbReference>
<keyword evidence="3" id="KW-0175">Coiled coil</keyword>
<evidence type="ECO:0000313" key="6">
    <source>
        <dbReference type="EnsemblPlants" id="QL05p016300:mrna"/>
    </source>
</evidence>
<dbReference type="AlphaFoldDB" id="A0A7N2LLG8"/>
<keyword evidence="7" id="KW-1185">Reference proteome</keyword>
<dbReference type="Gramene" id="QL05p016300:mrna">
    <property type="protein sequence ID" value="QL05p016300:mrna"/>
    <property type="gene ID" value="QL05p016300"/>
</dbReference>
<dbReference type="InterPro" id="IPR052398">
    <property type="entry name" value="Ubiquitin_hydrolase_53/54"/>
</dbReference>
<feature type="compositionally biased region" description="Basic and acidic residues" evidence="4">
    <location>
        <begin position="789"/>
        <end position="798"/>
    </location>
</feature>
<dbReference type="EnsemblPlants" id="QL05p016300:mrna">
    <property type="protein sequence ID" value="QL05p016300:mrna"/>
    <property type="gene ID" value="QL05p016300"/>
</dbReference>
<name>A0A7N2LLG8_QUELO</name>
<keyword evidence="1" id="KW-0833">Ubl conjugation pathway</keyword>
<dbReference type="Pfam" id="PF04780">
    <property type="entry name" value="DUF629"/>
    <property type="match status" value="2"/>
</dbReference>
<dbReference type="GO" id="GO:0004523">
    <property type="term" value="F:RNA-DNA hybrid ribonuclease activity"/>
    <property type="evidence" value="ECO:0007669"/>
    <property type="project" value="InterPro"/>
</dbReference>
<dbReference type="InterPro" id="IPR013087">
    <property type="entry name" value="Znf_C2H2_type"/>
</dbReference>
<dbReference type="InterPro" id="IPR044730">
    <property type="entry name" value="RNase_H-like_dom_plant"/>
</dbReference>
<dbReference type="CDD" id="cd06222">
    <property type="entry name" value="RNase_H_like"/>
    <property type="match status" value="1"/>
</dbReference>
<dbReference type="InterPro" id="IPR006865">
    <property type="entry name" value="DUF629"/>
</dbReference>
<dbReference type="PANTHER" id="PTHR22975:SF9">
    <property type="entry name" value="ECHINUS SPLICE FORM 3"/>
    <property type="match status" value="1"/>
</dbReference>
<keyword evidence="2" id="KW-0378">Hydrolase</keyword>
<dbReference type="InParanoid" id="A0A7N2LLG8"/>
<feature type="region of interest" description="Disordered" evidence="4">
    <location>
        <begin position="760"/>
        <end position="798"/>
    </location>
</feature>
<reference evidence="6 7" key="1">
    <citation type="journal article" date="2016" name="G3 (Bethesda)">
        <title>First Draft Assembly and Annotation of the Genome of a California Endemic Oak Quercus lobata Nee (Fagaceae).</title>
        <authorList>
            <person name="Sork V.L."/>
            <person name="Fitz-Gibbon S.T."/>
            <person name="Puiu D."/>
            <person name="Crepeau M."/>
            <person name="Gugger P.F."/>
            <person name="Sherman R."/>
            <person name="Stevens K."/>
            <person name="Langley C.H."/>
            <person name="Pellegrini M."/>
            <person name="Salzberg S.L."/>
        </authorList>
    </citation>
    <scope>NUCLEOTIDE SEQUENCE [LARGE SCALE GENOMIC DNA]</scope>
    <source>
        <strain evidence="6 7">cv. SW786</strain>
    </source>
</reference>
<organism evidence="6 7">
    <name type="scientific">Quercus lobata</name>
    <name type="common">Valley oak</name>
    <dbReference type="NCBI Taxonomy" id="97700"/>
    <lineage>
        <taxon>Eukaryota</taxon>
        <taxon>Viridiplantae</taxon>
        <taxon>Streptophyta</taxon>
        <taxon>Embryophyta</taxon>
        <taxon>Tracheophyta</taxon>
        <taxon>Spermatophyta</taxon>
        <taxon>Magnoliopsida</taxon>
        <taxon>eudicotyledons</taxon>
        <taxon>Gunneridae</taxon>
        <taxon>Pentapetalae</taxon>
        <taxon>rosids</taxon>
        <taxon>fabids</taxon>
        <taxon>Fagales</taxon>
        <taxon>Fagaceae</taxon>
        <taxon>Quercus</taxon>
    </lineage>
</organism>
<protein>
    <recommendedName>
        <fullName evidence="5">C2H2-type domain-containing protein</fullName>
    </recommendedName>
</protein>
<dbReference type="GO" id="GO:0003676">
    <property type="term" value="F:nucleic acid binding"/>
    <property type="evidence" value="ECO:0007669"/>
    <property type="project" value="InterPro"/>
</dbReference>
<feature type="domain" description="C2H2-type" evidence="5">
    <location>
        <begin position="330"/>
        <end position="351"/>
    </location>
</feature>
<dbReference type="Pfam" id="PF13456">
    <property type="entry name" value="RVT_3"/>
    <property type="match status" value="1"/>
</dbReference>
<evidence type="ECO:0000259" key="5">
    <source>
        <dbReference type="PROSITE" id="PS00028"/>
    </source>
</evidence>
<sequence length="1016" mass="116637">MSLNKDLDGEWVRREDSDLEGSLATMLNHIQGETIAVCCTKFQNYGDKVQLMAEAALLALSFAADLSLYDIVLGDRDVQLKDHGFQTYLWPCGATVSHHPNSALALGALSCCHLKLGFLARKDSTIPNLSQDRLHKLADTIEHFKNAIHLSKRAMQLCPGCLTFWYFHVSALFRLAEYDANAQLEAVIEACDASLAIEYPTVMEDSLDIYDEEDGSTESRIEDIRKNLRVFKIQSIYIIDAESLRKIKNEIQELQDGKEEIEQARHTVAARVKAYWKDSMSMEPKKDLLRIRIEDLELHLAKKESQAAVAVEMQAVEYVKAAKNWKYWTCCLCSERFFEVKLNADHMKSVHLGTLSDELRSVEAEIVLDSVHDIGESRKWRPVDVVAAKKMMEDLSRNKCEDEGLNESEIFVFQEDWPYCKDRGHAAHADMINRIRARLHMFLELRCFVSSYFSRLMDLIMEILKKRIPEQLLEEHWLNQTLLSTCFLDIPELNLVFEFLDDLDNTCGLQSLCFSLAKDGVRELVVPNDGAVVITSSAAEEIELNDDECKDDIVDWLLKGVTNIGEQLKQWTNLREPVEVKGKSFSKSMRLNFIGCRTFVREKIQYLRDIKVWQNLESLCVEEDKRREEMSGYKSLSYEYLLLERHRHFQRTNGDIFELDIIWNILRKPVDNEIKLGIKKQIDEIVEKLYKFDAIIRTATTAMQQTGKKIDIITAYDYRSIMVPLLKSFVRAQMEDLANKDAEKKSKAAEVALLSELDLNDKKNSDKGGGNTRQVQEKSKDKKKKKDHRMSEELKATACSEEKQENLEQINHLEIQSRYAAFKDDISSIAAVARDWRGEVVFACAKRVYSNLPLQAEAEAIKWALSLAKSIDVAAMIVESDSKDCVDALAPSGKQAEIKFIVFYFSSFHAAHDGDDPPNPEIVGPVTTDELEQEERTLTPEEEKEQRMLEEHLEYQKQIENEAKQKRLAELNKAGSSAGNMEKMSLRRINFDDFHWKYFYQAQGVKLDERIAPKRT</sequence>
<evidence type="ECO:0000256" key="4">
    <source>
        <dbReference type="SAM" id="MobiDB-lite"/>
    </source>
</evidence>
<dbReference type="EMBL" id="LRBV02000005">
    <property type="status" value="NOT_ANNOTATED_CDS"/>
    <property type="molecule type" value="Genomic_DNA"/>
</dbReference>
<dbReference type="PANTHER" id="PTHR22975">
    <property type="entry name" value="UBIQUITIN SPECIFIC PROTEINASE"/>
    <property type="match status" value="1"/>
</dbReference>
<reference evidence="6" key="2">
    <citation type="submission" date="2021-01" db="UniProtKB">
        <authorList>
            <consortium name="EnsemblPlants"/>
        </authorList>
    </citation>
    <scope>IDENTIFICATION</scope>
</reference>
<proteinExistence type="predicted"/>
<evidence type="ECO:0000256" key="2">
    <source>
        <dbReference type="ARBA" id="ARBA00022801"/>
    </source>
</evidence>